<reference evidence="2" key="3">
    <citation type="submission" date="2025-09" db="UniProtKB">
        <authorList>
            <consortium name="Ensembl"/>
        </authorList>
    </citation>
    <scope>IDENTIFICATION</scope>
</reference>
<dbReference type="InterPro" id="IPR036397">
    <property type="entry name" value="RNaseH_sf"/>
</dbReference>
<name>W5LXP4_LEPOC</name>
<reference evidence="2" key="2">
    <citation type="submission" date="2025-08" db="UniProtKB">
        <authorList>
            <consortium name="Ensembl"/>
        </authorList>
    </citation>
    <scope>IDENTIFICATION</scope>
</reference>
<dbReference type="AlphaFoldDB" id="W5LXP4"/>
<dbReference type="SUPFAM" id="SSF53098">
    <property type="entry name" value="Ribonuclease H-like"/>
    <property type="match status" value="1"/>
</dbReference>
<evidence type="ECO:0000313" key="2">
    <source>
        <dbReference type="Ensembl" id="ENSLOCP00000000901.1"/>
    </source>
</evidence>
<dbReference type="Gene3D" id="3.30.420.10">
    <property type="entry name" value="Ribonuclease H-like superfamily/Ribonuclease H"/>
    <property type="match status" value="1"/>
</dbReference>
<dbReference type="STRING" id="7918.ENSLOCP00000000901"/>
<protein>
    <recommendedName>
        <fullName evidence="1">Integrase catalytic domain-containing protein</fullName>
    </recommendedName>
</protein>
<evidence type="ECO:0000313" key="3">
    <source>
        <dbReference type="Proteomes" id="UP000018468"/>
    </source>
</evidence>
<dbReference type="Proteomes" id="UP000018468">
    <property type="component" value="Unassembled WGS sequence"/>
</dbReference>
<keyword evidence="3" id="KW-1185">Reference proteome</keyword>
<evidence type="ECO:0000259" key="1">
    <source>
        <dbReference type="PROSITE" id="PS50994"/>
    </source>
</evidence>
<dbReference type="GO" id="GO:0015074">
    <property type="term" value="P:DNA integration"/>
    <property type="evidence" value="ECO:0007669"/>
    <property type="project" value="InterPro"/>
</dbReference>
<dbReference type="OMA" id="QNEDAYS"/>
<dbReference type="eggNOG" id="KOG0017">
    <property type="taxonomic scope" value="Eukaryota"/>
</dbReference>
<reference evidence="3" key="1">
    <citation type="submission" date="2011-12" db="EMBL/GenBank/DDBJ databases">
        <title>The Draft Genome of Lepisosteus oculatus.</title>
        <authorList>
            <consortium name="The Broad Institute Genome Assembly &amp; Analysis Group"/>
            <consortium name="Computational R&amp;D Group"/>
            <consortium name="and Sequencing Platform"/>
            <person name="Di Palma F."/>
            <person name="Alfoldi J."/>
            <person name="Johnson J."/>
            <person name="Berlin A."/>
            <person name="Gnerre S."/>
            <person name="Jaffe D."/>
            <person name="MacCallum I."/>
            <person name="Young S."/>
            <person name="Walker B.J."/>
            <person name="Lander E.S."/>
            <person name="Lindblad-Toh K."/>
        </authorList>
    </citation>
    <scope>NUCLEOTIDE SEQUENCE [LARGE SCALE GENOMIC DNA]</scope>
</reference>
<proteinExistence type="predicted"/>
<sequence>SMSSVGLSALYYNPRESGSYGGVGSLVRAARSRGVSGSSRSRVAKWLSGQAAYTLHKPARVHFKRNRTLWQADLVDMREYSEFNDGFCYILTCIDMLSKYAWAVPLKTKSGGAVTGAF</sequence>
<dbReference type="InParanoid" id="W5LXP4"/>
<dbReference type="InterPro" id="IPR001584">
    <property type="entry name" value="Integrase_cat-core"/>
</dbReference>
<dbReference type="Ensembl" id="ENSLOCT00000000905.1">
    <property type="protein sequence ID" value="ENSLOCP00000000901.1"/>
    <property type="gene ID" value="ENSLOCG00000000813.1"/>
</dbReference>
<dbReference type="GO" id="GO:0003676">
    <property type="term" value="F:nucleic acid binding"/>
    <property type="evidence" value="ECO:0007669"/>
    <property type="project" value="InterPro"/>
</dbReference>
<organism evidence="2 3">
    <name type="scientific">Lepisosteus oculatus</name>
    <name type="common">Spotted gar</name>
    <dbReference type="NCBI Taxonomy" id="7918"/>
    <lineage>
        <taxon>Eukaryota</taxon>
        <taxon>Metazoa</taxon>
        <taxon>Chordata</taxon>
        <taxon>Craniata</taxon>
        <taxon>Vertebrata</taxon>
        <taxon>Euteleostomi</taxon>
        <taxon>Actinopterygii</taxon>
        <taxon>Neopterygii</taxon>
        <taxon>Holostei</taxon>
        <taxon>Semionotiformes</taxon>
        <taxon>Lepisosteidae</taxon>
        <taxon>Lepisosteus</taxon>
    </lineage>
</organism>
<dbReference type="PANTHER" id="PTHR46585:SF1">
    <property type="entry name" value="CHROMO DOMAIN-CONTAINING PROTEIN"/>
    <property type="match status" value="1"/>
</dbReference>
<dbReference type="PROSITE" id="PS50994">
    <property type="entry name" value="INTEGRASE"/>
    <property type="match status" value="1"/>
</dbReference>
<dbReference type="PANTHER" id="PTHR46585">
    <property type="entry name" value="INTEGRASE CORE DOMAIN CONTAINING PROTEIN"/>
    <property type="match status" value="1"/>
</dbReference>
<feature type="domain" description="Integrase catalytic" evidence="1">
    <location>
        <begin position="54"/>
        <end position="118"/>
    </location>
</feature>
<dbReference type="InterPro" id="IPR012337">
    <property type="entry name" value="RNaseH-like_sf"/>
</dbReference>
<dbReference type="HOGENOM" id="CLU_2078392_0_0_1"/>
<accession>W5LXP4</accession>